<evidence type="ECO:0000256" key="1">
    <source>
        <dbReference type="ARBA" id="ARBA00022737"/>
    </source>
</evidence>
<feature type="signal peptide" evidence="2">
    <location>
        <begin position="1"/>
        <end position="30"/>
    </location>
</feature>
<dbReference type="GeneID" id="120066126"/>
<organism evidence="4 5">
    <name type="scientific">Salvelinus namaycush</name>
    <name type="common">Lake trout</name>
    <name type="synonym">Salmo namaycush</name>
    <dbReference type="NCBI Taxonomy" id="8040"/>
    <lineage>
        <taxon>Eukaryota</taxon>
        <taxon>Metazoa</taxon>
        <taxon>Chordata</taxon>
        <taxon>Craniata</taxon>
        <taxon>Vertebrata</taxon>
        <taxon>Euteleostomi</taxon>
        <taxon>Actinopterygii</taxon>
        <taxon>Neopterygii</taxon>
        <taxon>Teleostei</taxon>
        <taxon>Protacanthopterygii</taxon>
        <taxon>Salmoniformes</taxon>
        <taxon>Salmonidae</taxon>
        <taxon>Salmoninae</taxon>
        <taxon>Salvelinus</taxon>
    </lineage>
</organism>
<sequence length="280" mass="29622">MFGIMSRMSCFGVLLRTSVVLYLFLKGSQAQCAPCMNLKASTTATEINIQVHSNCNLSTGSTSVFTNSTMATLSGLAPGSTHLVRVLCNDIQQVNCCNNFTTKPAVIATPTVIQTTTSLFLSWTKPTGEAAGYRVEFHNGGTGKDQLTSTTSAIIESLTQGTQYTLKVIAIAQDKITEGDPRTVYVYTKPGVVGNLSVIGTTTSSVYLSWTQPKGNSSFYRVEGTGVSMNTTETSTTITGLTAGVQYSFTVTAVAGDKTTVGEGNTTTTFTSKSSFKFGV</sequence>
<keyword evidence="1" id="KW-0677">Repeat</keyword>
<dbReference type="CDD" id="cd00063">
    <property type="entry name" value="FN3"/>
    <property type="match status" value="2"/>
</dbReference>
<dbReference type="Gene3D" id="2.60.40.10">
    <property type="entry name" value="Immunoglobulins"/>
    <property type="match status" value="2"/>
</dbReference>
<accession>A0A8U1FB95</accession>
<name>A0A8U1FB95_SALNM</name>
<dbReference type="AlphaFoldDB" id="A0A8U1FB95"/>
<feature type="domain" description="Fibronectin type-III" evidence="3">
    <location>
        <begin position="103"/>
        <end position="191"/>
    </location>
</feature>
<keyword evidence="4" id="KW-1185">Reference proteome</keyword>
<dbReference type="RefSeq" id="XP_038873187.1">
    <property type="nucleotide sequence ID" value="XM_039017259.1"/>
</dbReference>
<evidence type="ECO:0000313" key="5">
    <source>
        <dbReference type="RefSeq" id="XP_038873187.1"/>
    </source>
</evidence>
<dbReference type="InterPro" id="IPR036116">
    <property type="entry name" value="FN3_sf"/>
</dbReference>
<protein>
    <submittedName>
        <fullName evidence="5">Receptor-type tyrosine-protein phosphatase eta isoform X2</fullName>
    </submittedName>
</protein>
<keyword evidence="2" id="KW-0732">Signal</keyword>
<reference evidence="5" key="1">
    <citation type="submission" date="2025-08" db="UniProtKB">
        <authorList>
            <consortium name="RefSeq"/>
        </authorList>
    </citation>
    <scope>IDENTIFICATION</scope>
    <source>
        <tissue evidence="5">White muscle</tissue>
    </source>
</reference>
<dbReference type="InterPro" id="IPR050991">
    <property type="entry name" value="ECM_Regulatory_Proteins"/>
</dbReference>
<dbReference type="Pfam" id="PF00041">
    <property type="entry name" value="fn3"/>
    <property type="match status" value="2"/>
</dbReference>
<dbReference type="InterPro" id="IPR013783">
    <property type="entry name" value="Ig-like_fold"/>
</dbReference>
<evidence type="ECO:0000313" key="4">
    <source>
        <dbReference type="Proteomes" id="UP000808372"/>
    </source>
</evidence>
<dbReference type="PROSITE" id="PS50853">
    <property type="entry name" value="FN3"/>
    <property type="match status" value="2"/>
</dbReference>
<dbReference type="SUPFAM" id="SSF49265">
    <property type="entry name" value="Fibronectin type III"/>
    <property type="match status" value="1"/>
</dbReference>
<proteinExistence type="predicted"/>
<keyword evidence="5" id="KW-0675">Receptor</keyword>
<dbReference type="Proteomes" id="UP000808372">
    <property type="component" value="Chromosome 21"/>
</dbReference>
<evidence type="ECO:0000259" key="3">
    <source>
        <dbReference type="PROSITE" id="PS50853"/>
    </source>
</evidence>
<dbReference type="SMART" id="SM00060">
    <property type="entry name" value="FN3"/>
    <property type="match status" value="2"/>
</dbReference>
<dbReference type="InterPro" id="IPR003961">
    <property type="entry name" value="FN3_dom"/>
</dbReference>
<gene>
    <name evidence="5" type="primary">LOC120066126</name>
</gene>
<dbReference type="PANTHER" id="PTHR46708">
    <property type="entry name" value="TENASCIN"/>
    <property type="match status" value="1"/>
</dbReference>
<feature type="domain" description="Fibronectin type-III" evidence="3">
    <location>
        <begin position="192"/>
        <end position="275"/>
    </location>
</feature>
<feature type="chain" id="PRO_5036470483" evidence="2">
    <location>
        <begin position="31"/>
        <end position="280"/>
    </location>
</feature>
<evidence type="ECO:0000256" key="2">
    <source>
        <dbReference type="SAM" id="SignalP"/>
    </source>
</evidence>
<dbReference type="PANTHER" id="PTHR46708:SF11">
    <property type="entry name" value="RECEPTOR-TYPE TYROSINE-PROTEIN PHOSPHATASE ETA-LIKE"/>
    <property type="match status" value="1"/>
</dbReference>